<keyword evidence="8 16" id="KW-0732">Signal</keyword>
<evidence type="ECO:0000256" key="3">
    <source>
        <dbReference type="ARBA" id="ARBA00004239"/>
    </source>
</evidence>
<evidence type="ECO:0000256" key="13">
    <source>
        <dbReference type="ARBA" id="ARBA00023145"/>
    </source>
</evidence>
<name>A0AAD4LA34_9AGAM</name>
<keyword evidence="5" id="KW-0964">Secreted</keyword>
<evidence type="ECO:0000256" key="12">
    <source>
        <dbReference type="ARBA" id="ARBA00023026"/>
    </source>
</evidence>
<evidence type="ECO:0000256" key="5">
    <source>
        <dbReference type="ARBA" id="ARBA00022525"/>
    </source>
</evidence>
<dbReference type="PROSITE" id="PS51695">
    <property type="entry name" value="SEDOLISIN"/>
    <property type="match status" value="1"/>
</dbReference>
<feature type="domain" description="Peptidase S53" evidence="17">
    <location>
        <begin position="241"/>
        <end position="607"/>
    </location>
</feature>
<comment type="catalytic activity">
    <reaction evidence="1">
        <text>Release of an N-terminal tripeptide from a polypeptide.</text>
        <dbReference type="EC" id="3.4.14.10"/>
    </reaction>
</comment>
<keyword evidence="19" id="KW-1185">Reference proteome</keyword>
<evidence type="ECO:0000256" key="14">
    <source>
        <dbReference type="ARBA" id="ARBA00023180"/>
    </source>
</evidence>
<dbReference type="GO" id="GO:0005576">
    <property type="term" value="C:extracellular region"/>
    <property type="evidence" value="ECO:0007669"/>
    <property type="project" value="UniProtKB-SubCell"/>
</dbReference>
<dbReference type="GO" id="GO:0008240">
    <property type="term" value="F:tripeptidyl-peptidase activity"/>
    <property type="evidence" value="ECO:0007669"/>
    <property type="project" value="UniProtKB-EC"/>
</dbReference>
<dbReference type="PANTHER" id="PTHR14218:SF15">
    <property type="entry name" value="TRIPEPTIDYL-PEPTIDASE 1"/>
    <property type="match status" value="1"/>
</dbReference>
<evidence type="ECO:0000313" key="19">
    <source>
        <dbReference type="Proteomes" id="UP001201163"/>
    </source>
</evidence>
<dbReference type="InterPro" id="IPR036852">
    <property type="entry name" value="Peptidase_S8/S53_dom_sf"/>
</dbReference>
<feature type="signal peptide" evidence="16">
    <location>
        <begin position="1"/>
        <end position="21"/>
    </location>
</feature>
<feature type="binding site" evidence="15">
    <location>
        <position position="566"/>
    </location>
    <ligand>
        <name>Ca(2+)</name>
        <dbReference type="ChEBI" id="CHEBI:29108"/>
    </ligand>
</feature>
<keyword evidence="9" id="KW-0378">Hydrolase</keyword>
<evidence type="ECO:0000256" key="11">
    <source>
        <dbReference type="ARBA" id="ARBA00022837"/>
    </source>
</evidence>
<dbReference type="InterPro" id="IPR050819">
    <property type="entry name" value="Tripeptidyl-peptidase_I"/>
</dbReference>
<keyword evidence="11 15" id="KW-0106">Calcium</keyword>
<dbReference type="InterPro" id="IPR023828">
    <property type="entry name" value="Peptidase_S8_Ser-AS"/>
</dbReference>
<comment type="caution">
    <text evidence="15">Lacks conserved residue(s) required for the propagation of feature annotation.</text>
</comment>
<dbReference type="InterPro" id="IPR015366">
    <property type="entry name" value="S53_propep"/>
</dbReference>
<feature type="binding site" evidence="15">
    <location>
        <position position="587"/>
    </location>
    <ligand>
        <name>Ca(2+)</name>
        <dbReference type="ChEBI" id="CHEBI:29108"/>
    </ligand>
</feature>
<comment type="function">
    <text evidence="2">Secreted tripeptidyl-peptidase which degrades proteins at acidic pHs and is involved in virulence.</text>
</comment>
<dbReference type="PROSITE" id="PS00138">
    <property type="entry name" value="SUBTILASE_SER"/>
    <property type="match status" value="1"/>
</dbReference>
<dbReference type="EMBL" id="JAKELL010000109">
    <property type="protein sequence ID" value="KAH8981879.1"/>
    <property type="molecule type" value="Genomic_DNA"/>
</dbReference>
<reference evidence="18" key="1">
    <citation type="submission" date="2022-01" db="EMBL/GenBank/DDBJ databases">
        <title>Comparative genomics reveals a dynamic genome evolution in the ectomycorrhizal milk-cap (Lactarius) mushrooms.</title>
        <authorList>
            <consortium name="DOE Joint Genome Institute"/>
            <person name="Lebreton A."/>
            <person name="Tang N."/>
            <person name="Kuo A."/>
            <person name="LaButti K."/>
            <person name="Drula E."/>
            <person name="Barry K."/>
            <person name="Clum A."/>
            <person name="Lipzen A."/>
            <person name="Mousain D."/>
            <person name="Ng V."/>
            <person name="Wang R."/>
            <person name="Wang X."/>
            <person name="Dai Y."/>
            <person name="Henrissat B."/>
            <person name="Grigoriev I.V."/>
            <person name="Guerin-Laguette A."/>
            <person name="Yu F."/>
            <person name="Martin F.M."/>
        </authorList>
    </citation>
    <scope>NUCLEOTIDE SEQUENCE</scope>
    <source>
        <strain evidence="18">QP</strain>
    </source>
</reference>
<feature type="chain" id="PRO_5041951298" description="tripeptidyl-peptidase II" evidence="16">
    <location>
        <begin position="22"/>
        <end position="625"/>
    </location>
</feature>
<dbReference type="InterPro" id="IPR030400">
    <property type="entry name" value="Sedolisin_dom"/>
</dbReference>
<comment type="subcellular location">
    <subcellularLocation>
        <location evidence="3">Secreted</location>
        <location evidence="3">Extracellular space</location>
    </subcellularLocation>
</comment>
<accession>A0AAD4LA34</accession>
<evidence type="ECO:0000256" key="9">
    <source>
        <dbReference type="ARBA" id="ARBA00022801"/>
    </source>
</evidence>
<protein>
    <recommendedName>
        <fullName evidence="4">tripeptidyl-peptidase II</fullName>
        <ecNumber evidence="4">3.4.14.10</ecNumber>
    </recommendedName>
</protein>
<dbReference type="FunFam" id="3.40.50.200:FF:000015">
    <property type="entry name" value="Tripeptidyl peptidase A"/>
    <property type="match status" value="1"/>
</dbReference>
<dbReference type="GO" id="GO:0004252">
    <property type="term" value="F:serine-type endopeptidase activity"/>
    <property type="evidence" value="ECO:0007669"/>
    <property type="project" value="InterPro"/>
</dbReference>
<gene>
    <name evidence="18" type="ORF">EDB92DRAFT_1804974</name>
</gene>
<keyword evidence="10" id="KW-0720">Serine protease</keyword>
<dbReference type="GO" id="GO:0046872">
    <property type="term" value="F:metal ion binding"/>
    <property type="evidence" value="ECO:0007669"/>
    <property type="project" value="UniProtKB-UniRule"/>
</dbReference>
<organism evidence="18 19">
    <name type="scientific">Lactarius akahatsu</name>
    <dbReference type="NCBI Taxonomy" id="416441"/>
    <lineage>
        <taxon>Eukaryota</taxon>
        <taxon>Fungi</taxon>
        <taxon>Dikarya</taxon>
        <taxon>Basidiomycota</taxon>
        <taxon>Agaricomycotina</taxon>
        <taxon>Agaricomycetes</taxon>
        <taxon>Russulales</taxon>
        <taxon>Russulaceae</taxon>
        <taxon>Lactarius</taxon>
    </lineage>
</organism>
<comment type="cofactor">
    <cofactor evidence="15">
        <name>Ca(2+)</name>
        <dbReference type="ChEBI" id="CHEBI:29108"/>
    </cofactor>
    <text evidence="15">Binds 1 Ca(2+) ion per subunit.</text>
</comment>
<dbReference type="SUPFAM" id="SSF54897">
    <property type="entry name" value="Protease propeptides/inhibitors"/>
    <property type="match status" value="1"/>
</dbReference>
<dbReference type="Gene3D" id="3.40.50.200">
    <property type="entry name" value="Peptidase S8/S53 domain"/>
    <property type="match status" value="1"/>
</dbReference>
<evidence type="ECO:0000259" key="17">
    <source>
        <dbReference type="PROSITE" id="PS51695"/>
    </source>
</evidence>
<feature type="binding site" evidence="15">
    <location>
        <position position="585"/>
    </location>
    <ligand>
        <name>Ca(2+)</name>
        <dbReference type="ChEBI" id="CHEBI:29108"/>
    </ligand>
</feature>
<evidence type="ECO:0000256" key="10">
    <source>
        <dbReference type="ARBA" id="ARBA00022825"/>
    </source>
</evidence>
<evidence type="ECO:0000256" key="1">
    <source>
        <dbReference type="ARBA" id="ARBA00001910"/>
    </source>
</evidence>
<keyword evidence="6" id="KW-0645">Protease</keyword>
<evidence type="ECO:0000256" key="16">
    <source>
        <dbReference type="SAM" id="SignalP"/>
    </source>
</evidence>
<evidence type="ECO:0000256" key="4">
    <source>
        <dbReference type="ARBA" id="ARBA00012462"/>
    </source>
</evidence>
<keyword evidence="13" id="KW-0865">Zymogen</keyword>
<dbReference type="CDD" id="cd11377">
    <property type="entry name" value="Pro-peptidase_S53"/>
    <property type="match status" value="1"/>
</dbReference>
<dbReference type="GO" id="GO:0006508">
    <property type="term" value="P:proteolysis"/>
    <property type="evidence" value="ECO:0007669"/>
    <property type="project" value="UniProtKB-KW"/>
</dbReference>
<evidence type="ECO:0000256" key="15">
    <source>
        <dbReference type="PROSITE-ProRule" id="PRU01032"/>
    </source>
</evidence>
<dbReference type="Pfam" id="PF09286">
    <property type="entry name" value="Pro-kuma_activ"/>
    <property type="match status" value="1"/>
</dbReference>
<keyword evidence="12" id="KW-0843">Virulence</keyword>
<keyword evidence="7 15" id="KW-0479">Metal-binding</keyword>
<evidence type="ECO:0000256" key="7">
    <source>
        <dbReference type="ARBA" id="ARBA00022723"/>
    </source>
</evidence>
<dbReference type="PANTHER" id="PTHR14218">
    <property type="entry name" value="PROTEASE S8 TRIPEPTIDYL PEPTIDASE I CLN2"/>
    <property type="match status" value="1"/>
</dbReference>
<keyword evidence="14" id="KW-0325">Glycoprotein</keyword>
<evidence type="ECO:0000313" key="18">
    <source>
        <dbReference type="EMBL" id="KAH8981879.1"/>
    </source>
</evidence>
<comment type="caution">
    <text evidence="18">The sequence shown here is derived from an EMBL/GenBank/DDBJ whole genome shotgun (WGS) entry which is preliminary data.</text>
</comment>
<evidence type="ECO:0000256" key="2">
    <source>
        <dbReference type="ARBA" id="ARBA00002451"/>
    </source>
</evidence>
<evidence type="ECO:0000256" key="6">
    <source>
        <dbReference type="ARBA" id="ARBA00022670"/>
    </source>
</evidence>
<dbReference type="AlphaFoldDB" id="A0AAD4LA34"/>
<dbReference type="EC" id="3.4.14.10" evidence="4"/>
<evidence type="ECO:0000256" key="8">
    <source>
        <dbReference type="ARBA" id="ARBA00022729"/>
    </source>
</evidence>
<feature type="binding site" evidence="15">
    <location>
        <position position="567"/>
    </location>
    <ligand>
        <name>Ca(2+)</name>
        <dbReference type="ChEBI" id="CHEBI:29108"/>
    </ligand>
</feature>
<dbReference type="SMART" id="SM00944">
    <property type="entry name" value="Pro-kuma_activ"/>
    <property type="match status" value="1"/>
</dbReference>
<dbReference type="Proteomes" id="UP001201163">
    <property type="component" value="Unassembled WGS sequence"/>
</dbReference>
<dbReference type="CDD" id="cd04056">
    <property type="entry name" value="Peptidases_S53"/>
    <property type="match status" value="1"/>
</dbReference>
<proteinExistence type="predicted"/>
<sequence length="625" mass="67462">MRYYWLYALSFLTVTPLAGFATPLAPWCDLRVKHVWSAVPANWETLGCPSAGTTIDLYIALNPHQENALIDALYQVSDPKHLRHVHLTPAPLAPSFTYGAHLSKEQVAELVRPHPDTLELVTSWLAYHGVRPSSISTTHGGAWLTVSNVLVSRANEMLGASYQLYRHSTVNDTIIRTVSYALPEVLHAHIQAVAPTTFFASTRTAQQTARRRPVEAAAVLAETEAVSGKPVTVLSGRDDEVVTSSELRWLYKTSAYVPTAADRNALGVFGYHNEYPSQTDLTEYMTYFRSDVQPASLATFTVELVNGGGYDPNTPGVEASINVQYVSAMAYPTPIIFYSIGGIGEWSDSGELLPGDAYLEGIEHLLRKTDIPQTVSISYGTYEHTVPREYATALCVLFAQLGARGVSVLFPSGDNGVGKNCEDASGNVRFVPEFPSSCPYLTSVGGTTEYEPEVAAPLSGGGFSDYFPRPRYQDVAVSAFLERQGTQYAGLYNPEGRGIPDIAAQALIFAVFVGNDDRLMDGTSCSTPTVAGVISLLNDYLITNGRPPLGFLNIRLYDDGFAGLNDITSGSNPGCGTDGFSAVSGWDPVTGLGTPDFEKLQNIFMTPLGGGAGQGNQPKIRRPAE</sequence>
<dbReference type="SUPFAM" id="SSF52743">
    <property type="entry name" value="Subtilisin-like"/>
    <property type="match status" value="1"/>
</dbReference>